<dbReference type="AlphaFoldDB" id="A0A4Y2ETP4"/>
<evidence type="ECO:0000256" key="1">
    <source>
        <dbReference type="SAM" id="MobiDB-lite"/>
    </source>
</evidence>
<proteinExistence type="predicted"/>
<keyword evidence="3" id="KW-1185">Reference proteome</keyword>
<feature type="compositionally biased region" description="Polar residues" evidence="1">
    <location>
        <begin position="74"/>
        <end position="85"/>
    </location>
</feature>
<name>A0A4Y2ETP4_ARAVE</name>
<protein>
    <submittedName>
        <fullName evidence="2">Uncharacterized protein</fullName>
    </submittedName>
</protein>
<dbReference type="Proteomes" id="UP000499080">
    <property type="component" value="Unassembled WGS sequence"/>
</dbReference>
<organism evidence="2 3">
    <name type="scientific">Araneus ventricosus</name>
    <name type="common">Orbweaver spider</name>
    <name type="synonym">Epeira ventricosa</name>
    <dbReference type="NCBI Taxonomy" id="182803"/>
    <lineage>
        <taxon>Eukaryota</taxon>
        <taxon>Metazoa</taxon>
        <taxon>Ecdysozoa</taxon>
        <taxon>Arthropoda</taxon>
        <taxon>Chelicerata</taxon>
        <taxon>Arachnida</taxon>
        <taxon>Araneae</taxon>
        <taxon>Araneomorphae</taxon>
        <taxon>Entelegynae</taxon>
        <taxon>Araneoidea</taxon>
        <taxon>Araneidae</taxon>
        <taxon>Araneus</taxon>
    </lineage>
</organism>
<evidence type="ECO:0000313" key="3">
    <source>
        <dbReference type="Proteomes" id="UP000499080"/>
    </source>
</evidence>
<dbReference type="EMBL" id="BGPR01000713">
    <property type="protein sequence ID" value="GBM32622.1"/>
    <property type="molecule type" value="Genomic_DNA"/>
</dbReference>
<gene>
    <name evidence="2" type="ORF">AVEN_8461_1</name>
</gene>
<sequence length="110" mass="11778">MFLKSNIKKGRTKLYSARGATHSRYATGPSKGDGCVKIPRLSAPRGVEEGRNPLAGSLSTDALSGCPSDEFSPRNPSSTPMLSISPSHETDLIYCEDRDCLCGQDTRDSA</sequence>
<accession>A0A4Y2ETP4</accession>
<reference evidence="2 3" key="1">
    <citation type="journal article" date="2019" name="Sci. Rep.">
        <title>Orb-weaving spider Araneus ventricosus genome elucidates the spidroin gene catalogue.</title>
        <authorList>
            <person name="Kono N."/>
            <person name="Nakamura H."/>
            <person name="Ohtoshi R."/>
            <person name="Moran D.A.P."/>
            <person name="Shinohara A."/>
            <person name="Yoshida Y."/>
            <person name="Fujiwara M."/>
            <person name="Mori M."/>
            <person name="Tomita M."/>
            <person name="Arakawa K."/>
        </authorList>
    </citation>
    <scope>NUCLEOTIDE SEQUENCE [LARGE SCALE GENOMIC DNA]</scope>
</reference>
<comment type="caution">
    <text evidence="2">The sequence shown here is derived from an EMBL/GenBank/DDBJ whole genome shotgun (WGS) entry which is preliminary data.</text>
</comment>
<feature type="region of interest" description="Disordered" evidence="1">
    <location>
        <begin position="45"/>
        <end position="85"/>
    </location>
</feature>
<evidence type="ECO:0000313" key="2">
    <source>
        <dbReference type="EMBL" id="GBM32622.1"/>
    </source>
</evidence>